<dbReference type="Proteomes" id="UP000199062">
    <property type="component" value="Unassembled WGS sequence"/>
</dbReference>
<evidence type="ECO:0000256" key="1">
    <source>
        <dbReference type="SAM" id="Phobius"/>
    </source>
</evidence>
<keyword evidence="3" id="KW-1185">Reference proteome</keyword>
<sequence length="78" mass="8239">MTELLSRILVTWIELTVVGTVGGLVGTTLGGPPGFIVYLGTTLLSVGVLLYNVDQLVAARVDGTQRTERPGTPEDRSP</sequence>
<name>A0A1I6M3B2_9EURY</name>
<proteinExistence type="predicted"/>
<dbReference type="STRING" id="767519.SAMN05216559_3683"/>
<keyword evidence="1" id="KW-0812">Transmembrane</keyword>
<gene>
    <name evidence="2" type="ORF">SAMN05216559_3683</name>
</gene>
<keyword evidence="1" id="KW-0472">Membrane</keyword>
<organism evidence="2 3">
    <name type="scientific">Halomicrobium zhouii</name>
    <dbReference type="NCBI Taxonomy" id="767519"/>
    <lineage>
        <taxon>Archaea</taxon>
        <taxon>Methanobacteriati</taxon>
        <taxon>Methanobacteriota</taxon>
        <taxon>Stenosarchaea group</taxon>
        <taxon>Halobacteria</taxon>
        <taxon>Halobacteriales</taxon>
        <taxon>Haloarculaceae</taxon>
        <taxon>Halomicrobium</taxon>
    </lineage>
</organism>
<reference evidence="2 3" key="1">
    <citation type="submission" date="2016-10" db="EMBL/GenBank/DDBJ databases">
        <authorList>
            <person name="de Groot N.N."/>
        </authorList>
    </citation>
    <scope>NUCLEOTIDE SEQUENCE [LARGE SCALE GENOMIC DNA]</scope>
    <source>
        <strain evidence="2 3">CGMCC 1.10457</strain>
    </source>
</reference>
<dbReference type="RefSeq" id="WP_089818440.1">
    <property type="nucleotide sequence ID" value="NZ_FOZK01000004.1"/>
</dbReference>
<feature type="transmembrane region" description="Helical" evidence="1">
    <location>
        <begin position="9"/>
        <end position="29"/>
    </location>
</feature>
<dbReference type="EMBL" id="FOZK01000004">
    <property type="protein sequence ID" value="SFS10217.1"/>
    <property type="molecule type" value="Genomic_DNA"/>
</dbReference>
<feature type="transmembrane region" description="Helical" evidence="1">
    <location>
        <begin position="35"/>
        <end position="53"/>
    </location>
</feature>
<protein>
    <submittedName>
        <fullName evidence="2">Uncharacterized protein</fullName>
    </submittedName>
</protein>
<dbReference type="AlphaFoldDB" id="A0A1I6M3B2"/>
<evidence type="ECO:0000313" key="3">
    <source>
        <dbReference type="Proteomes" id="UP000199062"/>
    </source>
</evidence>
<evidence type="ECO:0000313" key="2">
    <source>
        <dbReference type="EMBL" id="SFS10217.1"/>
    </source>
</evidence>
<keyword evidence="1" id="KW-1133">Transmembrane helix</keyword>
<accession>A0A1I6M3B2</accession>